<evidence type="ECO:0000313" key="8">
    <source>
        <dbReference type="Proteomes" id="UP000280417"/>
    </source>
</evidence>
<dbReference type="InterPro" id="IPR041069">
    <property type="entry name" value="FeoB_Cyto"/>
</dbReference>
<gene>
    <name evidence="7" type="primary">feoB</name>
    <name evidence="7" type="ORF">DRJ04_08080</name>
</gene>
<keyword evidence="5" id="KW-0408">Iron</keyword>
<dbReference type="Gene3D" id="1.10.287.1770">
    <property type="match status" value="1"/>
</dbReference>
<evidence type="ECO:0000256" key="2">
    <source>
        <dbReference type="NCBIfam" id="TIGR00437"/>
    </source>
</evidence>
<comment type="similarity">
    <text evidence="5">Belongs to the TRAFAC class TrmE-Era-EngA-EngB-Septin-like GTPase superfamily. FeoB GTPase (TC 9.A.8) family.</text>
</comment>
<dbReference type="PANTHER" id="PTHR43185">
    <property type="entry name" value="FERROUS IRON TRANSPORT PROTEIN B"/>
    <property type="match status" value="1"/>
</dbReference>
<keyword evidence="5" id="KW-1133">Transmembrane helix</keyword>
<dbReference type="Pfam" id="PF17910">
    <property type="entry name" value="FeoB_Cyto"/>
    <property type="match status" value="1"/>
</dbReference>
<feature type="binding site" evidence="3">
    <location>
        <begin position="117"/>
        <end position="120"/>
    </location>
    <ligand>
        <name>GTP</name>
        <dbReference type="ChEBI" id="CHEBI:37565"/>
        <label>1</label>
    </ligand>
</feature>
<sequence length="383" mass="42656">MGKMIEIALAGNPNSGKTTVFNSLTGSHQHVGNWPGVTVEKKEGRFTSNGFKVRVVDLPGTYSLSAYSLDERIARDFLLKENPDLVVAVIDASNLERNLYLVAQLLELGAKVVLDLNMVDLVEKKGIRIDTEKLSRILGVPVIETVAHREKGIDKIRKVVVEEAEKRKKVTFKIDYGPDIEAVIDRLIKFLRVKRLPVNYPLRWLVVKLLEGDAEILQKMKNLPEGETILNVIAENVAQLEKHLGYDLETALIEKRYGYLKGLVGECTHKHYGLEERLNLSDKIDRVVTNKFIGIPLFLGLMWLTFQLVFTLGGPLVDLIDVFFGWAGEVVSKGLISIGAPQWFSSLICDGIIGGVGSVLVFLPNIFLLFLAISLLEDSGYMA</sequence>
<dbReference type="NCBIfam" id="TIGR00231">
    <property type="entry name" value="small_GTP"/>
    <property type="match status" value="1"/>
</dbReference>
<evidence type="ECO:0000313" key="7">
    <source>
        <dbReference type="EMBL" id="RLE11435.1"/>
    </source>
</evidence>
<keyword evidence="5" id="KW-0812">Transmembrane</keyword>
<feature type="transmembrane region" description="Helical" evidence="5">
    <location>
        <begin position="292"/>
        <end position="310"/>
    </location>
</feature>
<dbReference type="Pfam" id="PF02421">
    <property type="entry name" value="FeoB_N"/>
    <property type="match status" value="1"/>
</dbReference>
<keyword evidence="3" id="KW-0547">Nucleotide-binding</keyword>
<keyword evidence="5" id="KW-0472">Membrane</keyword>
<dbReference type="CDD" id="cd01879">
    <property type="entry name" value="FeoB"/>
    <property type="match status" value="1"/>
</dbReference>
<feature type="binding site" evidence="4">
    <location>
        <position position="23"/>
    </location>
    <ligand>
        <name>Mg(2+)</name>
        <dbReference type="ChEBI" id="CHEBI:18420"/>
        <label>2</label>
    </ligand>
</feature>
<dbReference type="InterPro" id="IPR005225">
    <property type="entry name" value="Small_GTP-bd"/>
</dbReference>
<evidence type="ECO:0000256" key="4">
    <source>
        <dbReference type="PIRSR" id="PIRSR603373-2"/>
    </source>
</evidence>
<keyword evidence="3 5" id="KW-0342">GTP-binding</keyword>
<feature type="binding site" evidence="3">
    <location>
        <begin position="11"/>
        <end position="18"/>
    </location>
    <ligand>
        <name>GTP</name>
        <dbReference type="ChEBI" id="CHEBI:37565"/>
        <label>1</label>
    </ligand>
</feature>
<evidence type="ECO:0000256" key="1">
    <source>
        <dbReference type="ARBA" id="ARBA00031200"/>
    </source>
</evidence>
<comment type="function">
    <text evidence="5">Probable transporter of a GTP-driven Fe(2+) uptake system.</text>
</comment>
<organism evidence="7 8">
    <name type="scientific">Aerophobetes bacterium</name>
    <dbReference type="NCBI Taxonomy" id="2030807"/>
    <lineage>
        <taxon>Bacteria</taxon>
        <taxon>Candidatus Aerophobota</taxon>
    </lineage>
</organism>
<evidence type="ECO:0000256" key="5">
    <source>
        <dbReference type="RuleBase" id="RU362098"/>
    </source>
</evidence>
<feature type="non-terminal residue" evidence="7">
    <location>
        <position position="383"/>
    </location>
</feature>
<reference evidence="7 8" key="1">
    <citation type="submission" date="2018-06" db="EMBL/GenBank/DDBJ databases">
        <title>Extensive metabolic versatility and redundancy in microbially diverse, dynamic hydrothermal sediments.</title>
        <authorList>
            <person name="Dombrowski N."/>
            <person name="Teske A."/>
            <person name="Baker B.J."/>
        </authorList>
    </citation>
    <scope>NUCLEOTIDE SEQUENCE [LARGE SCALE GENOMIC DNA]</scope>
    <source>
        <strain evidence="7">B3_G15</strain>
    </source>
</reference>
<dbReference type="InterPro" id="IPR030389">
    <property type="entry name" value="G_FEOB_dom"/>
</dbReference>
<dbReference type="Proteomes" id="UP000280417">
    <property type="component" value="Unassembled WGS sequence"/>
</dbReference>
<protein>
    <recommendedName>
        <fullName evidence="1 2">Ferrous iron transport protein B</fullName>
    </recommendedName>
</protein>
<dbReference type="InterPro" id="IPR027417">
    <property type="entry name" value="P-loop_NTPase"/>
</dbReference>
<comment type="caution">
    <text evidence="7">The sequence shown here is derived from an EMBL/GenBank/DDBJ whole genome shotgun (WGS) entry which is preliminary data.</text>
</comment>
<keyword evidence="5" id="KW-0410">Iron transport</keyword>
<proteinExistence type="inferred from homology"/>
<feature type="binding site" evidence="3">
    <location>
        <begin position="36"/>
        <end position="40"/>
    </location>
    <ligand>
        <name>GTP</name>
        <dbReference type="ChEBI" id="CHEBI:37565"/>
        <label>1</label>
    </ligand>
</feature>
<feature type="domain" description="FeoB-type G" evidence="6">
    <location>
        <begin position="4"/>
        <end position="166"/>
    </location>
</feature>
<dbReference type="GO" id="GO:0005525">
    <property type="term" value="F:GTP binding"/>
    <property type="evidence" value="ECO:0007669"/>
    <property type="project" value="UniProtKB-KW"/>
</dbReference>
<dbReference type="EMBL" id="QMQA01000252">
    <property type="protein sequence ID" value="RLE11435.1"/>
    <property type="molecule type" value="Genomic_DNA"/>
</dbReference>
<dbReference type="FunFam" id="3.40.50.300:FF:000969">
    <property type="entry name" value="Ferrous iron transporter B"/>
    <property type="match status" value="1"/>
</dbReference>
<evidence type="ECO:0000259" key="6">
    <source>
        <dbReference type="PROSITE" id="PS51711"/>
    </source>
</evidence>
<keyword evidence="4" id="KW-0460">Magnesium</keyword>
<dbReference type="PANTHER" id="PTHR43185:SF1">
    <property type="entry name" value="FE(2+) TRANSPORTER FEOB"/>
    <property type="match status" value="1"/>
</dbReference>
<feature type="binding site" evidence="3">
    <location>
        <begin position="146"/>
        <end position="148"/>
    </location>
    <ligand>
        <name>GTP</name>
        <dbReference type="ChEBI" id="CHEBI:37565"/>
        <label>1</label>
    </ligand>
</feature>
<evidence type="ECO:0000256" key="3">
    <source>
        <dbReference type="PIRSR" id="PIRSR603373-1"/>
    </source>
</evidence>
<comment type="caution">
    <text evidence="5">Lacks conserved residue(s) required for the propagation of feature annotation.</text>
</comment>
<feature type="transmembrane region" description="Helical" evidence="5">
    <location>
        <begin position="352"/>
        <end position="376"/>
    </location>
</feature>
<dbReference type="GO" id="GO:0015093">
    <property type="term" value="F:ferrous iron transmembrane transporter activity"/>
    <property type="evidence" value="ECO:0007669"/>
    <property type="project" value="UniProtKB-UniRule"/>
</dbReference>
<dbReference type="SUPFAM" id="SSF52540">
    <property type="entry name" value="P-loop containing nucleoside triphosphate hydrolases"/>
    <property type="match status" value="1"/>
</dbReference>
<dbReference type="GO" id="GO:0046872">
    <property type="term" value="F:metal ion binding"/>
    <property type="evidence" value="ECO:0007669"/>
    <property type="project" value="UniProtKB-KW"/>
</dbReference>
<feature type="binding site" evidence="4">
    <location>
        <position position="22"/>
    </location>
    <ligand>
        <name>Mg(2+)</name>
        <dbReference type="ChEBI" id="CHEBI:18420"/>
        <label>1</label>
    </ligand>
</feature>
<keyword evidence="4" id="KW-0479">Metal-binding</keyword>
<dbReference type="PROSITE" id="PS51711">
    <property type="entry name" value="G_FEOB"/>
    <property type="match status" value="1"/>
</dbReference>
<feature type="binding site" evidence="3">
    <location>
        <begin position="57"/>
        <end position="60"/>
    </location>
    <ligand>
        <name>GTP</name>
        <dbReference type="ChEBI" id="CHEBI:37565"/>
        <label>1</label>
    </ligand>
</feature>
<name>A0A662D7N6_UNCAE</name>
<dbReference type="InterPro" id="IPR003373">
    <property type="entry name" value="Fe2_transport_prot-B"/>
</dbReference>
<dbReference type="Gene3D" id="3.40.50.300">
    <property type="entry name" value="P-loop containing nucleotide triphosphate hydrolases"/>
    <property type="match status" value="1"/>
</dbReference>
<dbReference type="GO" id="GO:0005886">
    <property type="term" value="C:plasma membrane"/>
    <property type="evidence" value="ECO:0007669"/>
    <property type="project" value="UniProtKB-SubCell"/>
</dbReference>
<feature type="binding site" evidence="4">
    <location>
        <position position="25"/>
    </location>
    <ligand>
        <name>Mg(2+)</name>
        <dbReference type="ChEBI" id="CHEBI:18420"/>
        <label>2</label>
    </ligand>
</feature>
<keyword evidence="5" id="KW-0813">Transport</keyword>
<feature type="binding site" evidence="4">
    <location>
        <position position="26"/>
    </location>
    <ligand>
        <name>Mg(2+)</name>
        <dbReference type="ChEBI" id="CHEBI:18420"/>
        <label>2</label>
    </ligand>
</feature>
<dbReference type="NCBIfam" id="TIGR00437">
    <property type="entry name" value="feoB"/>
    <property type="match status" value="1"/>
</dbReference>
<keyword evidence="5" id="KW-0406">Ion transport</keyword>
<accession>A0A662D7N6</accession>
<comment type="subcellular location">
    <subcellularLocation>
        <location evidence="5">Cell inner membrane</location>
        <topology evidence="5">Multi-pass membrane protein</topology>
    </subcellularLocation>
</comment>
<dbReference type="InterPro" id="IPR050860">
    <property type="entry name" value="FeoB_GTPase"/>
</dbReference>
<dbReference type="AlphaFoldDB" id="A0A662D7N6"/>